<dbReference type="PANTHER" id="PTHR11048">
    <property type="entry name" value="PRENYLTRANSFERASES"/>
    <property type="match status" value="1"/>
</dbReference>
<dbReference type="UniPathway" id="UPA00213"/>
<dbReference type="CDD" id="cd13959">
    <property type="entry name" value="PT_UbiA_COQ2"/>
    <property type="match status" value="1"/>
</dbReference>
<comment type="cofactor">
    <cofactor evidence="1">
        <name>Mg(2+)</name>
        <dbReference type="ChEBI" id="CHEBI:18420"/>
    </cofactor>
</comment>
<evidence type="ECO:0000256" key="10">
    <source>
        <dbReference type="SAM" id="Phobius"/>
    </source>
</evidence>
<feature type="transmembrane region" description="Helical" evidence="10">
    <location>
        <begin position="55"/>
        <end position="75"/>
    </location>
</feature>
<organism evidence="11 12">
    <name type="scientific">Diaporthe helianthi</name>
    <dbReference type="NCBI Taxonomy" id="158607"/>
    <lineage>
        <taxon>Eukaryota</taxon>
        <taxon>Fungi</taxon>
        <taxon>Dikarya</taxon>
        <taxon>Ascomycota</taxon>
        <taxon>Pezizomycotina</taxon>
        <taxon>Sordariomycetes</taxon>
        <taxon>Sordariomycetidae</taxon>
        <taxon>Diaporthales</taxon>
        <taxon>Diaporthaceae</taxon>
        <taxon>Diaporthe</taxon>
    </lineage>
</organism>
<comment type="caution">
    <text evidence="11">The sequence shown here is derived from an EMBL/GenBank/DDBJ whole genome shotgun (WGS) entry which is preliminary data.</text>
</comment>
<dbReference type="InterPro" id="IPR030470">
    <property type="entry name" value="UbiA_prenylTrfase_CS"/>
</dbReference>
<evidence type="ECO:0008006" key="13">
    <source>
        <dbReference type="Google" id="ProtNLM"/>
    </source>
</evidence>
<evidence type="ECO:0000256" key="3">
    <source>
        <dbReference type="ARBA" id="ARBA00004721"/>
    </source>
</evidence>
<feature type="transmembrane region" description="Helical" evidence="10">
    <location>
        <begin position="192"/>
        <end position="216"/>
    </location>
</feature>
<dbReference type="Pfam" id="PF01040">
    <property type="entry name" value="UbiA"/>
    <property type="match status" value="1"/>
</dbReference>
<dbReference type="EMBL" id="MAVT02000728">
    <property type="protein sequence ID" value="POS73826.1"/>
    <property type="molecule type" value="Genomic_DNA"/>
</dbReference>
<feature type="region of interest" description="Disordered" evidence="9">
    <location>
        <begin position="1"/>
        <end position="26"/>
    </location>
</feature>
<name>A0A2P5HUA9_DIAHE</name>
<evidence type="ECO:0000256" key="1">
    <source>
        <dbReference type="ARBA" id="ARBA00001946"/>
    </source>
</evidence>
<feature type="compositionally biased region" description="Polar residues" evidence="9">
    <location>
        <begin position="1"/>
        <end position="10"/>
    </location>
</feature>
<dbReference type="FunFam" id="1.20.120.1780:FF:000001">
    <property type="entry name" value="4-hydroxybenzoate octaprenyltransferase"/>
    <property type="match status" value="1"/>
</dbReference>
<accession>A0A2P5HUA9</accession>
<comment type="similarity">
    <text evidence="4">Belongs to the UbiA prenyltransferase family.</text>
</comment>
<evidence type="ECO:0000256" key="4">
    <source>
        <dbReference type="ARBA" id="ARBA00005985"/>
    </source>
</evidence>
<evidence type="ECO:0000313" key="12">
    <source>
        <dbReference type="Proteomes" id="UP000094444"/>
    </source>
</evidence>
<evidence type="ECO:0000256" key="6">
    <source>
        <dbReference type="ARBA" id="ARBA00022692"/>
    </source>
</evidence>
<gene>
    <name evidence="11" type="ORF">DHEL01_v207779</name>
</gene>
<dbReference type="Gene3D" id="1.20.120.1780">
    <property type="entry name" value="UbiA prenyltransferase"/>
    <property type="match status" value="1"/>
</dbReference>
<dbReference type="GO" id="GO:0005743">
    <property type="term" value="C:mitochondrial inner membrane"/>
    <property type="evidence" value="ECO:0007669"/>
    <property type="project" value="TreeGrafter"/>
</dbReference>
<comment type="pathway">
    <text evidence="3">Secondary metabolite biosynthesis; terpenoid biosynthesis.</text>
</comment>
<evidence type="ECO:0000313" key="11">
    <source>
        <dbReference type="EMBL" id="POS73826.1"/>
    </source>
</evidence>
<reference evidence="11" key="1">
    <citation type="submission" date="2017-09" db="EMBL/GenBank/DDBJ databases">
        <title>Polyketide synthases of a Diaporthe helianthi virulent isolate.</title>
        <authorList>
            <person name="Baroncelli R."/>
        </authorList>
    </citation>
    <scope>NUCLEOTIDE SEQUENCE [LARGE SCALE GENOMIC DNA]</scope>
    <source>
        <strain evidence="11">7/96</strain>
    </source>
</reference>
<dbReference type="GO" id="GO:0008412">
    <property type="term" value="F:4-hydroxybenzoate polyprenyltransferase activity"/>
    <property type="evidence" value="ECO:0007669"/>
    <property type="project" value="TreeGrafter"/>
</dbReference>
<feature type="transmembrane region" description="Helical" evidence="10">
    <location>
        <begin position="106"/>
        <end position="124"/>
    </location>
</feature>
<evidence type="ECO:0000256" key="9">
    <source>
        <dbReference type="SAM" id="MobiDB-lite"/>
    </source>
</evidence>
<proteinExistence type="inferred from homology"/>
<protein>
    <recommendedName>
        <fullName evidence="13">UbiA prenyltransferase</fullName>
    </recommendedName>
</protein>
<feature type="transmembrane region" description="Helical" evidence="10">
    <location>
        <begin position="144"/>
        <end position="162"/>
    </location>
</feature>
<evidence type="ECO:0000256" key="5">
    <source>
        <dbReference type="ARBA" id="ARBA00022679"/>
    </source>
</evidence>
<evidence type="ECO:0000256" key="7">
    <source>
        <dbReference type="ARBA" id="ARBA00022989"/>
    </source>
</evidence>
<sequence>MAMDTASGSASVRRRQNDTTEETHAWNDLVDAPLDAKVARTRDRPIPRGAIPPRAAGLFALSQVLCLLAVLWVGLPGPQGRNAVAAALPAMLATAYYPFAKRHSDLPQLILGFCLTWAIMVGSSSVAPSSSSPSPSPWTDPSTLALLAAAVLWVVIFDTIYAHQDVADDVRAGIGSAAVLLLRLRRTRAGPLVGRLPLWGLLGAMTVGLAASGYLAGMGAPYYLLAVGGPALSVGAMVARVDLDDPKDCWDWFSQGFWATGLAVVAGLGLEYVRRSSGFELPAVLQAI</sequence>
<feature type="transmembrane region" description="Helical" evidence="10">
    <location>
        <begin position="222"/>
        <end position="243"/>
    </location>
</feature>
<evidence type="ECO:0000256" key="2">
    <source>
        <dbReference type="ARBA" id="ARBA00004141"/>
    </source>
</evidence>
<dbReference type="InterPro" id="IPR000537">
    <property type="entry name" value="UbiA_prenyltransferase"/>
</dbReference>
<keyword evidence="12" id="KW-1185">Reference proteome</keyword>
<dbReference type="PANTHER" id="PTHR11048:SF39">
    <property type="entry name" value="POLYPRENYL TRANSFERASE AUSN"/>
    <property type="match status" value="1"/>
</dbReference>
<dbReference type="InParanoid" id="A0A2P5HUA9"/>
<keyword evidence="7 10" id="KW-1133">Transmembrane helix</keyword>
<feature type="compositionally biased region" description="Basic and acidic residues" evidence="9">
    <location>
        <begin position="15"/>
        <end position="25"/>
    </location>
</feature>
<comment type="subcellular location">
    <subcellularLocation>
        <location evidence="2">Membrane</location>
        <topology evidence="2">Multi-pass membrane protein</topology>
    </subcellularLocation>
</comment>
<feature type="transmembrane region" description="Helical" evidence="10">
    <location>
        <begin position="81"/>
        <end position="99"/>
    </location>
</feature>
<dbReference type="AlphaFoldDB" id="A0A2P5HUA9"/>
<keyword evidence="5" id="KW-0808">Transferase</keyword>
<dbReference type="OrthoDB" id="18170at2759"/>
<dbReference type="Proteomes" id="UP000094444">
    <property type="component" value="Unassembled WGS sequence"/>
</dbReference>
<keyword evidence="6 10" id="KW-0812">Transmembrane</keyword>
<dbReference type="PROSITE" id="PS00943">
    <property type="entry name" value="UBIA"/>
    <property type="match status" value="1"/>
</dbReference>
<dbReference type="GO" id="GO:0016114">
    <property type="term" value="P:terpenoid biosynthetic process"/>
    <property type="evidence" value="ECO:0007669"/>
    <property type="project" value="UniProtKB-UniPathway"/>
</dbReference>
<dbReference type="InterPro" id="IPR044878">
    <property type="entry name" value="UbiA_sf"/>
</dbReference>
<dbReference type="GO" id="GO:0006744">
    <property type="term" value="P:ubiquinone biosynthetic process"/>
    <property type="evidence" value="ECO:0007669"/>
    <property type="project" value="TreeGrafter"/>
</dbReference>
<dbReference type="STRING" id="158607.A0A2P5HUA9"/>
<dbReference type="InterPro" id="IPR039653">
    <property type="entry name" value="Prenyltransferase"/>
</dbReference>
<dbReference type="Gene3D" id="1.10.357.140">
    <property type="entry name" value="UbiA prenyltransferase"/>
    <property type="match status" value="1"/>
</dbReference>
<keyword evidence="8 10" id="KW-0472">Membrane</keyword>
<evidence type="ECO:0000256" key="8">
    <source>
        <dbReference type="ARBA" id="ARBA00023136"/>
    </source>
</evidence>